<protein>
    <recommendedName>
        <fullName evidence="4">PH (Pleckstrin Homology) domain-containing protein</fullName>
    </recommendedName>
</protein>
<keyword evidence="1" id="KW-0472">Membrane</keyword>
<proteinExistence type="predicted"/>
<reference evidence="2 3" key="1">
    <citation type="submission" date="2018-09" db="EMBL/GenBank/DDBJ databases">
        <title>Genomic Encyclopedia of Type Strains, Phase III (KMG-III): the genomes of soil and plant-associated and newly described type strains.</title>
        <authorList>
            <person name="Whitman W."/>
        </authorList>
    </citation>
    <scope>NUCLEOTIDE SEQUENCE [LARGE SCALE GENOMIC DNA]</scope>
    <source>
        <strain evidence="2 3">CECT 7938</strain>
    </source>
</reference>
<dbReference type="EMBL" id="RAPY01000001">
    <property type="protein sequence ID" value="RKE55200.1"/>
    <property type="molecule type" value="Genomic_DNA"/>
</dbReference>
<dbReference type="OrthoDB" id="710960at2"/>
<evidence type="ECO:0008006" key="4">
    <source>
        <dbReference type="Google" id="ProtNLM"/>
    </source>
</evidence>
<feature type="transmembrane region" description="Helical" evidence="1">
    <location>
        <begin position="45"/>
        <end position="65"/>
    </location>
</feature>
<keyword evidence="3" id="KW-1185">Reference proteome</keyword>
<feature type="transmembrane region" description="Helical" evidence="1">
    <location>
        <begin position="20"/>
        <end position="39"/>
    </location>
</feature>
<comment type="caution">
    <text evidence="2">The sequence shown here is derived from an EMBL/GenBank/DDBJ whole genome shotgun (WGS) entry which is preliminary data.</text>
</comment>
<evidence type="ECO:0000313" key="3">
    <source>
        <dbReference type="Proteomes" id="UP000286246"/>
    </source>
</evidence>
<dbReference type="AlphaFoldDB" id="A0A420BES1"/>
<organism evidence="2 3">
    <name type="scientific">Sphingobacterium detergens</name>
    <dbReference type="NCBI Taxonomy" id="1145106"/>
    <lineage>
        <taxon>Bacteria</taxon>
        <taxon>Pseudomonadati</taxon>
        <taxon>Bacteroidota</taxon>
        <taxon>Sphingobacteriia</taxon>
        <taxon>Sphingobacteriales</taxon>
        <taxon>Sphingobacteriaceae</taxon>
        <taxon>Sphingobacterium</taxon>
    </lineage>
</organism>
<accession>A0A420BES1</accession>
<keyword evidence="1" id="KW-1133">Transmembrane helix</keyword>
<dbReference type="Proteomes" id="UP000286246">
    <property type="component" value="Unassembled WGS sequence"/>
</dbReference>
<dbReference type="RefSeq" id="WP_120257014.1">
    <property type="nucleotide sequence ID" value="NZ_RAPY01000001.1"/>
</dbReference>
<keyword evidence="1" id="KW-0812">Transmembrane</keyword>
<sequence>MKNFTKEGNVYTLNKQYGLFVPLIGFFLLLTILGFVKIPESTFKWWMLGITTLLTLSFYVGFLTIDMDQQEFRTRVSLFSGVKVLPLSDLEGFTIHKLKQMGFITTNVTLLANYSKNGKDKELKLAQHFYTKPIQSILNEIHEIIER</sequence>
<name>A0A420BES1_SPHD1</name>
<evidence type="ECO:0000256" key="1">
    <source>
        <dbReference type="SAM" id="Phobius"/>
    </source>
</evidence>
<gene>
    <name evidence="2" type="ORF">DFQ12_0029</name>
</gene>
<evidence type="ECO:0000313" key="2">
    <source>
        <dbReference type="EMBL" id="RKE55200.1"/>
    </source>
</evidence>